<accession>A0A1R2BE60</accession>
<dbReference type="OrthoDB" id="6123450at2759"/>
<dbReference type="InterPro" id="IPR056301">
    <property type="entry name" value="GWD-like_N_Ig"/>
</dbReference>
<feature type="domain" description="Pyruvate phosphate dikinase AMP/ATP-binding" evidence="11">
    <location>
        <begin position="837"/>
        <end position="1035"/>
    </location>
</feature>
<evidence type="ECO:0000256" key="8">
    <source>
        <dbReference type="ARBA" id="ARBA00022840"/>
    </source>
</evidence>
<dbReference type="PANTHER" id="PTHR46999:SF1">
    <property type="entry name" value="ALPHA-GLUCAN WATER DIKINASE 1, CHLOROPLASTIC"/>
    <property type="match status" value="1"/>
</dbReference>
<keyword evidence="7" id="KW-0418">Kinase</keyword>
<dbReference type="Proteomes" id="UP000187209">
    <property type="component" value="Unassembled WGS sequence"/>
</dbReference>
<evidence type="ECO:0000256" key="7">
    <source>
        <dbReference type="ARBA" id="ARBA00022777"/>
    </source>
</evidence>
<evidence type="ECO:0000256" key="1">
    <source>
        <dbReference type="ARBA" id="ARBA00001946"/>
    </source>
</evidence>
<evidence type="ECO:0000259" key="13">
    <source>
        <dbReference type="Pfam" id="PF23166"/>
    </source>
</evidence>
<evidence type="ECO:0000313" key="14">
    <source>
        <dbReference type="EMBL" id="OMJ75061.1"/>
    </source>
</evidence>
<comment type="caution">
    <text evidence="14">The sequence shown here is derived from an EMBL/GenBank/DDBJ whole genome shotgun (WGS) entry which is preliminary data.</text>
</comment>
<evidence type="ECO:0000256" key="10">
    <source>
        <dbReference type="ARBA" id="ARBA00023277"/>
    </source>
</evidence>
<evidence type="ECO:0000256" key="2">
    <source>
        <dbReference type="ARBA" id="ARBA00007837"/>
    </source>
</evidence>
<dbReference type="SUPFAM" id="SSF56059">
    <property type="entry name" value="Glutathione synthetase ATP-binding domain-like"/>
    <property type="match status" value="1"/>
</dbReference>
<keyword evidence="9" id="KW-0460">Magnesium</keyword>
<keyword evidence="15" id="KW-1185">Reference proteome</keyword>
<feature type="domain" description="Alpha-glucan water dikinase phosphohistidine-like" evidence="12">
    <location>
        <begin position="591"/>
        <end position="699"/>
    </location>
</feature>
<evidence type="ECO:0000259" key="12">
    <source>
        <dbReference type="Pfam" id="PF22973"/>
    </source>
</evidence>
<protein>
    <submittedName>
        <fullName evidence="14">Uncharacterized protein</fullName>
    </submittedName>
</protein>
<comment type="subunit">
    <text evidence="3">Homodimer.</text>
</comment>
<gene>
    <name evidence="14" type="ORF">SteCoe_25907</name>
</gene>
<evidence type="ECO:0000259" key="11">
    <source>
        <dbReference type="Pfam" id="PF01326"/>
    </source>
</evidence>
<evidence type="ECO:0000256" key="3">
    <source>
        <dbReference type="ARBA" id="ARBA00011738"/>
    </source>
</evidence>
<dbReference type="InterPro" id="IPR002192">
    <property type="entry name" value="PPDK_AMP/ATP-bd"/>
</dbReference>
<evidence type="ECO:0000256" key="5">
    <source>
        <dbReference type="ARBA" id="ARBA00022723"/>
    </source>
</evidence>
<keyword evidence="4" id="KW-0808">Transferase</keyword>
<evidence type="ECO:0000256" key="6">
    <source>
        <dbReference type="ARBA" id="ARBA00022741"/>
    </source>
</evidence>
<dbReference type="GO" id="GO:0016301">
    <property type="term" value="F:kinase activity"/>
    <property type="evidence" value="ECO:0007669"/>
    <property type="project" value="UniProtKB-KW"/>
</dbReference>
<dbReference type="GO" id="GO:0005524">
    <property type="term" value="F:ATP binding"/>
    <property type="evidence" value="ECO:0007669"/>
    <property type="project" value="UniProtKB-KW"/>
</dbReference>
<dbReference type="Gene3D" id="3.30.1490.20">
    <property type="entry name" value="ATP-grasp fold, A domain"/>
    <property type="match status" value="1"/>
</dbReference>
<evidence type="ECO:0000256" key="9">
    <source>
        <dbReference type="ARBA" id="ARBA00022842"/>
    </source>
</evidence>
<reference evidence="14 15" key="1">
    <citation type="submission" date="2016-11" db="EMBL/GenBank/DDBJ databases">
        <title>The macronuclear genome of Stentor coeruleus: a giant cell with tiny introns.</title>
        <authorList>
            <person name="Slabodnick M."/>
            <person name="Ruby J.G."/>
            <person name="Reiff S.B."/>
            <person name="Swart E.C."/>
            <person name="Gosai S."/>
            <person name="Prabakaran S."/>
            <person name="Witkowska E."/>
            <person name="Larue G.E."/>
            <person name="Fisher S."/>
            <person name="Freeman R.M."/>
            <person name="Gunawardena J."/>
            <person name="Chu W."/>
            <person name="Stover N.A."/>
            <person name="Gregory B.D."/>
            <person name="Nowacki M."/>
            <person name="Derisi J."/>
            <person name="Roy S.W."/>
            <person name="Marshall W.F."/>
            <person name="Sood P."/>
        </authorList>
    </citation>
    <scope>NUCLEOTIDE SEQUENCE [LARGE SCALE GENOMIC DNA]</scope>
    <source>
        <strain evidence="14">WM001</strain>
    </source>
</reference>
<comment type="cofactor">
    <cofactor evidence="1">
        <name>Mg(2+)</name>
        <dbReference type="ChEBI" id="CHEBI:18420"/>
    </cofactor>
</comment>
<dbReference type="InterPro" id="IPR013815">
    <property type="entry name" value="ATP_grasp_subdomain_1"/>
</dbReference>
<dbReference type="Pfam" id="PF01326">
    <property type="entry name" value="PPDK_N"/>
    <property type="match status" value="1"/>
</dbReference>
<keyword evidence="10" id="KW-0119">Carbohydrate metabolism</keyword>
<keyword evidence="6" id="KW-0547">Nucleotide-binding</keyword>
<organism evidence="14 15">
    <name type="scientific">Stentor coeruleus</name>
    <dbReference type="NCBI Taxonomy" id="5963"/>
    <lineage>
        <taxon>Eukaryota</taxon>
        <taxon>Sar</taxon>
        <taxon>Alveolata</taxon>
        <taxon>Ciliophora</taxon>
        <taxon>Postciliodesmatophora</taxon>
        <taxon>Heterotrichea</taxon>
        <taxon>Heterotrichida</taxon>
        <taxon>Stentoridae</taxon>
        <taxon>Stentor</taxon>
    </lineage>
</organism>
<sequence>MLSYETYLQELKADCQKVEYSLGSNSFVTVLEETEDQIKTTISSNLNHLIFHWGVGIKRAKEWVNPLTYPGILFPPSTIKFDEKSAESPFIEITPSFSTITILFPKSSSPLQLNFVLRRENVWFNNNSSDYSILLKRPKLPESLKNSDIQIQNLLSEIIEVEMSGCAWTLMHRFNMCNGFLHKFNTSQEALTWIFVWMRYSALRKLDWQREFNTKPKDLASSQKNLTLTIVQILKSASKNGLVNTGIIVKGILSCMGKGGDNGQRIRDEILQLMHRAGVRYHQVEKDPSLPRDNLYEQWHQKLHNNTTPDDIGICEALIGFNETNDLNKYWEILNKHGLSRERLASYERPLTFIPFYAPKIVNDLYSYLELLKQVHGAVDLNQTILSCKDILTKGVNEMLEEIVENSKHWDKILQMERVAGVRKEIRSFIENLGDLQYREVVYLDIALESYMRQLCEEIIHLDLGLVYLCKELSLLLNTIVLWCSDNEFSACIEDYEKFLSLYSKSLESYENTLIIKSSADRIQRVLLSYIDQYTKLIDYKGRFLGEQFNVDKETIDLFTEELIRGSLFFTISMILKKITHKIRLLSGLKSWQIISPIFPVFGQLTLIDSLHSVAYIKYTNPVILVCSKVTGEEEIPEGVTGVISASELDTLAHVSVRARNNKVLLAICYDQEEFKKIQGFQGDKVKAMICREGVEVVKTCEEGEKVQEIQRKNILEPLEFVNIGMKMEEFQERRTGAKANNCGIMRKKLPESIGVPRSGALPYGTFEYVLDQNVNIEVKTQILNYIHELSDSSSVSQTLDLIRKSILNLTLNQLDIVKIQDLLHSIGCTSSWDLAWKAIKSVWASKFNERVFLSTKKAHINLEDVKMSVLCQEVITGDYAFVLHTKNPTNNNSEEIYGEIVKGLGETLVGAYEGRALSFILEKSSKVYKIESFPSKSVYLQGGGFIFRSDSNSEDLPGFAGAGLFDSFIMDPVETCIAKYAEDRIVNDIQYRVYVFNELRNLALSVENVFDGIPQDIEGVIVGNRIYVVQSRPQV</sequence>
<proteinExistence type="inferred from homology"/>
<dbReference type="AlphaFoldDB" id="A0A1R2BE60"/>
<evidence type="ECO:0000313" key="15">
    <source>
        <dbReference type="Proteomes" id="UP000187209"/>
    </source>
</evidence>
<dbReference type="EMBL" id="MPUH01000713">
    <property type="protein sequence ID" value="OMJ75061.1"/>
    <property type="molecule type" value="Genomic_DNA"/>
</dbReference>
<dbReference type="Pfam" id="PF22973">
    <property type="entry name" value="GWD1_pHisD"/>
    <property type="match status" value="1"/>
</dbReference>
<comment type="similarity">
    <text evidence="2">Belongs to the PEP-utilizing enzyme family.</text>
</comment>
<name>A0A1R2BE60_9CILI</name>
<evidence type="ECO:0000256" key="4">
    <source>
        <dbReference type="ARBA" id="ARBA00022679"/>
    </source>
</evidence>
<dbReference type="GO" id="GO:0046872">
    <property type="term" value="F:metal ion binding"/>
    <property type="evidence" value="ECO:0007669"/>
    <property type="project" value="UniProtKB-KW"/>
</dbReference>
<dbReference type="PANTHER" id="PTHR46999">
    <property type="entry name" value="ALPHA-GLUCAN WATER DIKINASE 1, CHLOROPLASTIC-RELATED"/>
    <property type="match status" value="1"/>
</dbReference>
<dbReference type="Gene3D" id="3.30.470.20">
    <property type="entry name" value="ATP-grasp fold, B domain"/>
    <property type="match status" value="1"/>
</dbReference>
<keyword evidence="8" id="KW-0067">ATP-binding</keyword>
<dbReference type="InterPro" id="IPR054481">
    <property type="entry name" value="GWD1_pHisD"/>
</dbReference>
<keyword evidence="5" id="KW-0479">Metal-binding</keyword>
<feature type="domain" description="Alpha-glucan water dikinase-like N-terminal Ig-like" evidence="13">
    <location>
        <begin position="30"/>
        <end position="133"/>
    </location>
</feature>
<dbReference type="Pfam" id="PF23166">
    <property type="entry name" value="Ig_N_CWD1"/>
    <property type="match status" value="1"/>
</dbReference>